<protein>
    <submittedName>
        <fullName evidence="2">DNA binding domain-containing protein, excisionase family</fullName>
    </submittedName>
</protein>
<reference evidence="2 3" key="1">
    <citation type="submission" date="2017-05" db="EMBL/GenBank/DDBJ databases">
        <authorList>
            <person name="Varghese N."/>
            <person name="Submissions S."/>
        </authorList>
    </citation>
    <scope>NUCLEOTIDE SEQUENCE [LARGE SCALE GENOMIC DNA]</scope>
    <source>
        <strain evidence="2 3">MACB1020</strain>
    </source>
</reference>
<proteinExistence type="predicted"/>
<dbReference type="Pfam" id="PF12728">
    <property type="entry name" value="HTH_17"/>
    <property type="match status" value="1"/>
</dbReference>
<name>A0ABY1SBL5_CALBS</name>
<dbReference type="Proteomes" id="UP000196803">
    <property type="component" value="Unassembled WGS sequence"/>
</dbReference>
<gene>
    <name evidence="2" type="ORF">SAMN05216240_2508</name>
</gene>
<accession>A0ABY1SBL5</accession>
<dbReference type="EMBL" id="FXXC01000001">
    <property type="protein sequence ID" value="SMR95228.1"/>
    <property type="molecule type" value="Genomic_DNA"/>
</dbReference>
<dbReference type="RefSeq" id="WP_015907181.1">
    <property type="nucleotide sequence ID" value="NZ_FUZJ01000001.1"/>
</dbReference>
<dbReference type="InterPro" id="IPR041657">
    <property type="entry name" value="HTH_17"/>
</dbReference>
<sequence length="147" mass="17706">MEKEVLNFEEAAEFLKISTKTLNQILKDEDIPARKIGREWRFSKHALLDWLGRGSSKDYFKNQTISRFEETRKGKTENLISHAKEILDTISRERSITIENRRFDFPENVEMEVKIKRRMDTIKFELEFEWQTDEKGENESEEWKEQS</sequence>
<evidence type="ECO:0000259" key="1">
    <source>
        <dbReference type="Pfam" id="PF12728"/>
    </source>
</evidence>
<dbReference type="NCBIfam" id="TIGR01764">
    <property type="entry name" value="excise"/>
    <property type="match status" value="1"/>
</dbReference>
<comment type="caution">
    <text evidence="2">The sequence shown here is derived from an EMBL/GenBank/DDBJ whole genome shotgun (WGS) entry which is preliminary data.</text>
</comment>
<feature type="domain" description="Helix-turn-helix" evidence="1">
    <location>
        <begin position="6"/>
        <end position="53"/>
    </location>
</feature>
<dbReference type="InterPro" id="IPR010093">
    <property type="entry name" value="SinI_DNA-bd"/>
</dbReference>
<keyword evidence="3" id="KW-1185">Reference proteome</keyword>
<dbReference type="GeneID" id="31771957"/>
<dbReference type="InterPro" id="IPR009061">
    <property type="entry name" value="DNA-bd_dom_put_sf"/>
</dbReference>
<evidence type="ECO:0000313" key="2">
    <source>
        <dbReference type="EMBL" id="SMR95228.1"/>
    </source>
</evidence>
<dbReference type="SUPFAM" id="SSF46955">
    <property type="entry name" value="Putative DNA-binding domain"/>
    <property type="match status" value="1"/>
</dbReference>
<evidence type="ECO:0000313" key="3">
    <source>
        <dbReference type="Proteomes" id="UP000196803"/>
    </source>
</evidence>
<organism evidence="2 3">
    <name type="scientific">Caldicellulosiruptor bescii</name>
    <name type="common">Anaerocellum thermophilum</name>
    <dbReference type="NCBI Taxonomy" id="31899"/>
    <lineage>
        <taxon>Bacteria</taxon>
        <taxon>Bacillati</taxon>
        <taxon>Bacillota</taxon>
        <taxon>Bacillota incertae sedis</taxon>
        <taxon>Caldicellulosiruptorales</taxon>
        <taxon>Caldicellulosiruptoraceae</taxon>
        <taxon>Caldicellulosiruptor</taxon>
    </lineage>
</organism>